<comment type="caution">
    <text evidence="2">The sequence shown here is derived from an EMBL/GenBank/DDBJ whole genome shotgun (WGS) entry which is preliminary data.</text>
</comment>
<feature type="region of interest" description="Disordered" evidence="1">
    <location>
        <begin position="82"/>
        <end position="111"/>
    </location>
</feature>
<reference evidence="2 3" key="1">
    <citation type="submission" date="2019-04" db="EMBL/GenBank/DDBJ databases">
        <title>Thalassotalea guangxiensis sp. nov., isolated from sediment of the coastal wetland.</title>
        <authorList>
            <person name="Zheng S."/>
            <person name="Zhang D."/>
        </authorList>
    </citation>
    <scope>NUCLEOTIDE SEQUENCE [LARGE SCALE GENOMIC DNA]</scope>
    <source>
        <strain evidence="2 3">ZS-4</strain>
    </source>
</reference>
<organism evidence="2 3">
    <name type="scientific">Thalassotalea mangrovi</name>
    <dbReference type="NCBI Taxonomy" id="2572245"/>
    <lineage>
        <taxon>Bacteria</taxon>
        <taxon>Pseudomonadati</taxon>
        <taxon>Pseudomonadota</taxon>
        <taxon>Gammaproteobacteria</taxon>
        <taxon>Alteromonadales</taxon>
        <taxon>Colwelliaceae</taxon>
        <taxon>Thalassotalea</taxon>
    </lineage>
</organism>
<dbReference type="Proteomes" id="UP000307999">
    <property type="component" value="Unassembled WGS sequence"/>
</dbReference>
<protein>
    <submittedName>
        <fullName evidence="2">Uncharacterized protein</fullName>
    </submittedName>
</protein>
<dbReference type="OrthoDB" id="5600970at2"/>
<feature type="compositionally biased region" description="Low complexity" evidence="1">
    <location>
        <begin position="95"/>
        <end position="111"/>
    </location>
</feature>
<dbReference type="EMBL" id="SWDB01000030">
    <property type="protein sequence ID" value="TKB44227.1"/>
    <property type="molecule type" value="Genomic_DNA"/>
</dbReference>
<dbReference type="RefSeq" id="WP_136736478.1">
    <property type="nucleotide sequence ID" value="NZ_SWDB01000030.1"/>
</dbReference>
<gene>
    <name evidence="2" type="ORF">E8M12_12495</name>
</gene>
<evidence type="ECO:0000313" key="2">
    <source>
        <dbReference type="EMBL" id="TKB44227.1"/>
    </source>
</evidence>
<evidence type="ECO:0000256" key="1">
    <source>
        <dbReference type="SAM" id="MobiDB-lite"/>
    </source>
</evidence>
<accession>A0A4V5NU25</accession>
<name>A0A4V5NU25_9GAMM</name>
<dbReference type="AlphaFoldDB" id="A0A4V5NU25"/>
<evidence type="ECO:0000313" key="3">
    <source>
        <dbReference type="Proteomes" id="UP000307999"/>
    </source>
</evidence>
<proteinExistence type="predicted"/>
<sequence>MNTLMNTCALISMTILFTAGCSSNNGSEEVSQEMEVVETKFTNSGKYLAIIDQQILDPSAPETNAGVVNSLNGALGQEAMNNYRKSTYAPKEGRASTSSTAGSSSGSTSRN</sequence>
<keyword evidence="3" id="KW-1185">Reference proteome</keyword>